<dbReference type="EMBL" id="LSMT01000207">
    <property type="protein sequence ID" value="PFX23454.1"/>
    <property type="molecule type" value="Genomic_DNA"/>
</dbReference>
<dbReference type="Pfam" id="PF00616">
    <property type="entry name" value="RasGAP"/>
    <property type="match status" value="1"/>
</dbReference>
<comment type="caution">
    <text evidence="12">The sequence shown here is derived from an EMBL/GenBank/DDBJ whole genome shotgun (WGS) entry which is preliminary data.</text>
</comment>
<dbReference type="SUPFAM" id="SSF49562">
    <property type="entry name" value="C2 domain (Calcium/lipid-binding domain, CaLB)"/>
    <property type="match status" value="1"/>
</dbReference>
<evidence type="ECO:0000313" key="12">
    <source>
        <dbReference type="EMBL" id="PFX23454.1"/>
    </source>
</evidence>
<dbReference type="SMART" id="SM00323">
    <property type="entry name" value="RasGAP"/>
    <property type="match status" value="1"/>
</dbReference>
<dbReference type="Proteomes" id="UP000225706">
    <property type="component" value="Unassembled WGS sequence"/>
</dbReference>
<dbReference type="SUPFAM" id="SSF48350">
    <property type="entry name" value="GTPase activation domain, GAP"/>
    <property type="match status" value="1"/>
</dbReference>
<evidence type="ECO:0000259" key="10">
    <source>
        <dbReference type="PROSITE" id="PS50004"/>
    </source>
</evidence>
<dbReference type="PROSITE" id="PS50003">
    <property type="entry name" value="PH_DOMAIN"/>
    <property type="match status" value="1"/>
</dbReference>
<dbReference type="PANTHER" id="PTHR10194">
    <property type="entry name" value="RAS GTPASE-ACTIVATING PROTEINS"/>
    <property type="match status" value="1"/>
</dbReference>
<dbReference type="SUPFAM" id="SSF55550">
    <property type="entry name" value="SH2 domain"/>
    <property type="match status" value="2"/>
</dbReference>
<evidence type="ECO:0000259" key="7">
    <source>
        <dbReference type="PROSITE" id="PS50001"/>
    </source>
</evidence>
<dbReference type="InterPro" id="IPR036860">
    <property type="entry name" value="SH2_dom_sf"/>
</dbReference>
<evidence type="ECO:0000256" key="4">
    <source>
        <dbReference type="PROSITE-ProRule" id="PRU00191"/>
    </source>
</evidence>
<dbReference type="Gene3D" id="2.30.30.40">
    <property type="entry name" value="SH3 Domains"/>
    <property type="match status" value="1"/>
</dbReference>
<feature type="domain" description="C2" evidence="10">
    <location>
        <begin position="450"/>
        <end position="564"/>
    </location>
</feature>
<organism evidence="12 13">
    <name type="scientific">Stylophora pistillata</name>
    <name type="common">Smooth cauliflower coral</name>
    <dbReference type="NCBI Taxonomy" id="50429"/>
    <lineage>
        <taxon>Eukaryota</taxon>
        <taxon>Metazoa</taxon>
        <taxon>Cnidaria</taxon>
        <taxon>Anthozoa</taxon>
        <taxon>Hexacorallia</taxon>
        <taxon>Scleractinia</taxon>
        <taxon>Astrocoeniina</taxon>
        <taxon>Pocilloporidae</taxon>
        <taxon>Stylophora</taxon>
    </lineage>
</organism>
<protein>
    <submittedName>
        <fullName evidence="12">Ras GTPase-activating protein 1</fullName>
    </submittedName>
</protein>
<dbReference type="GO" id="GO:0005096">
    <property type="term" value="F:GTPase activator activity"/>
    <property type="evidence" value="ECO:0007669"/>
    <property type="project" value="UniProtKB-KW"/>
</dbReference>
<dbReference type="SMART" id="SM00239">
    <property type="entry name" value="C2"/>
    <property type="match status" value="1"/>
</dbReference>
<evidence type="ECO:0000256" key="2">
    <source>
        <dbReference type="ARBA" id="ARBA00022468"/>
    </source>
</evidence>
<evidence type="ECO:0000256" key="5">
    <source>
        <dbReference type="PROSITE-ProRule" id="PRU00192"/>
    </source>
</evidence>
<feature type="region of interest" description="Disordered" evidence="6">
    <location>
        <begin position="17"/>
        <end position="37"/>
    </location>
</feature>
<dbReference type="SMART" id="SM00326">
    <property type="entry name" value="SH3"/>
    <property type="match status" value="1"/>
</dbReference>
<dbReference type="PANTHER" id="PTHR10194:SF146">
    <property type="entry name" value="RAS GTPASE-ACTIVATING PROTEIN 1"/>
    <property type="match status" value="1"/>
</dbReference>
<dbReference type="InterPro" id="IPR011993">
    <property type="entry name" value="PH-like_dom_sf"/>
</dbReference>
<dbReference type="InterPro" id="IPR000980">
    <property type="entry name" value="SH2"/>
</dbReference>
<keyword evidence="1 5" id="KW-0728">SH3 domain</keyword>
<dbReference type="Pfam" id="PF00168">
    <property type="entry name" value="C2"/>
    <property type="match status" value="1"/>
</dbReference>
<dbReference type="Pfam" id="PF00018">
    <property type="entry name" value="SH3_1"/>
    <property type="match status" value="1"/>
</dbReference>
<dbReference type="Gene3D" id="3.30.505.10">
    <property type="entry name" value="SH2 domain"/>
    <property type="match status" value="2"/>
</dbReference>
<evidence type="ECO:0000256" key="6">
    <source>
        <dbReference type="SAM" id="MobiDB-lite"/>
    </source>
</evidence>
<feature type="domain" description="SH2" evidence="7">
    <location>
        <begin position="52"/>
        <end position="142"/>
    </location>
</feature>
<dbReference type="InterPro" id="IPR035892">
    <property type="entry name" value="C2_domain_sf"/>
</dbReference>
<accession>A0A2B4RYD6</accession>
<dbReference type="Pfam" id="PF00017">
    <property type="entry name" value="SH2"/>
    <property type="match status" value="2"/>
</dbReference>
<dbReference type="PROSITE" id="PS50004">
    <property type="entry name" value="C2"/>
    <property type="match status" value="1"/>
</dbReference>
<keyword evidence="2" id="KW-0343">GTPase activation</keyword>
<dbReference type="InterPro" id="IPR000008">
    <property type="entry name" value="C2_dom"/>
</dbReference>
<name>A0A2B4RYD6_STYPI</name>
<dbReference type="PROSITE" id="PS50018">
    <property type="entry name" value="RAS_GTPASE_ACTIV_2"/>
    <property type="match status" value="1"/>
</dbReference>
<dbReference type="PROSITE" id="PS50001">
    <property type="entry name" value="SH2"/>
    <property type="match status" value="2"/>
</dbReference>
<dbReference type="InterPro" id="IPR001849">
    <property type="entry name" value="PH_domain"/>
</dbReference>
<dbReference type="InterPro" id="IPR001936">
    <property type="entry name" value="RasGAP_dom"/>
</dbReference>
<dbReference type="PRINTS" id="PR00401">
    <property type="entry name" value="SH2DOMAIN"/>
</dbReference>
<evidence type="ECO:0000259" key="8">
    <source>
        <dbReference type="PROSITE" id="PS50002"/>
    </source>
</evidence>
<gene>
    <name evidence="12" type="primary">Rasa1</name>
    <name evidence="12" type="ORF">AWC38_SpisGene12010</name>
</gene>
<dbReference type="InterPro" id="IPR008936">
    <property type="entry name" value="Rho_GTPase_activation_prot"/>
</dbReference>
<feature type="domain" description="SH3" evidence="8">
    <location>
        <begin position="149"/>
        <end position="211"/>
    </location>
</feature>
<feature type="domain" description="SH2" evidence="7">
    <location>
        <begin position="221"/>
        <end position="310"/>
    </location>
</feature>
<evidence type="ECO:0000313" key="13">
    <source>
        <dbReference type="Proteomes" id="UP000225706"/>
    </source>
</evidence>
<dbReference type="Pfam" id="PF00169">
    <property type="entry name" value="PH"/>
    <property type="match status" value="1"/>
</dbReference>
<evidence type="ECO:0000256" key="3">
    <source>
        <dbReference type="ARBA" id="ARBA00022999"/>
    </source>
</evidence>
<proteinExistence type="predicted"/>
<dbReference type="InterPro" id="IPR001452">
    <property type="entry name" value="SH3_domain"/>
</dbReference>
<dbReference type="Gene3D" id="2.30.29.30">
    <property type="entry name" value="Pleckstrin-homology domain (PH domain)/Phosphotyrosine-binding domain (PTB)"/>
    <property type="match status" value="1"/>
</dbReference>
<reference evidence="13" key="1">
    <citation type="journal article" date="2017" name="bioRxiv">
        <title>Comparative analysis of the genomes of Stylophora pistillata and Acropora digitifera provides evidence for extensive differences between species of corals.</title>
        <authorList>
            <person name="Voolstra C.R."/>
            <person name="Li Y."/>
            <person name="Liew Y.J."/>
            <person name="Baumgarten S."/>
            <person name="Zoccola D."/>
            <person name="Flot J.-F."/>
            <person name="Tambutte S."/>
            <person name="Allemand D."/>
            <person name="Aranda M."/>
        </authorList>
    </citation>
    <scope>NUCLEOTIDE SEQUENCE [LARGE SCALE GENOMIC DNA]</scope>
</reference>
<dbReference type="Gene3D" id="2.60.40.150">
    <property type="entry name" value="C2 domain"/>
    <property type="match status" value="1"/>
</dbReference>
<dbReference type="SMART" id="SM00252">
    <property type="entry name" value="SH2"/>
    <property type="match status" value="2"/>
</dbReference>
<sequence>MAFRDRFCSSGSEVNLINENEPDDHFEDDPDPCPEEEEEIDLGIHAPSDDQWFHGKLDRGDAEKRLMNNGQVGSYLVRESDRRPGTYSLSYLGQNGISHFRVTGVCGDYYIGGRQFCSLNDLIGYYTAWSCLLKDEHLKFPVPPPEPVLVKKRVIAKYTYSKVPDTDELSFFQGDVFVVDDVIDSDWLWVTAQKNRETGLVPAALVEDAKTDLDPCAGKPWFFGNISREEAHEILYRDGVIGSFLIRPSDKSPGDYSLSLRGSDGITRFLIRKQGMQYSLGGRNFDSIDAVVARYKREYIVENLSLKEPVSRVQDWDLPHRPMTPSRIVEQRNGSSFALRPGPVILNRTQPAFKRGFLVKKGHRNKWKRMFFVLDGDEQHLYFFENEKRTKPKGMMDLSFSMVYEVHQSFFGRPNCFQVVVRAFNESRMFYLCADTQDLANDWMEAIKKFCGKPMITNLGERDVKQLRSLEVTLVEAHKLNSNKVSHPYCMISLNEVKTCRSKTQECHSPIWNEEFKFNDLPSDVSYYSVDLYNRNKRSKDVLVGSAMVPLNRLPKGNMLDEWYPLLSASHSKLEVGSVRVRSKFTHEIIMPVEEYNSLKEIILDKDLQAVKSLGQVCKDRVSLASTLLKIFRHEREEIFLLKTMNSLEIENQEEVSTLFRGTSLTTTLMDQYMKMVAIPYLQKTIGDVVAKIVDCKQSCELNPAKLEKGADTVVNLKQLLEFLFEGVDAIVRSPEDCPRTLRYLFCCLQQNVKDRWSDNEIVRSRVVSTSVAWTSPLLQLFVAVNRKMSFKEFRDLLILLYGENIVSDEEFLLLYDTFKTKNPEFPHGNYERFDLDSMNSAECKAEFRVEKQDLPRLVAALQLPPVLRCEQRSICDDIEGLCMLLKRVAYPCRLTHMIPRFGRPVSVISLITNDVIDYIYDVHGHLITQWNQDLLSRGALQRYANAISGQGAPLDNCFGFVYGTVRPISRPDERHRIVYNGHKRVHALKFQSLSVPNGLIGNLYGPVEGR</sequence>
<keyword evidence="3 4" id="KW-0727">SH2 domain</keyword>
<dbReference type="OrthoDB" id="1562946at2759"/>
<dbReference type="PROSITE" id="PS50002">
    <property type="entry name" value="SH3"/>
    <property type="match status" value="1"/>
</dbReference>
<dbReference type="Gene3D" id="1.10.506.10">
    <property type="entry name" value="GTPase Activation - p120gap, domain 1"/>
    <property type="match status" value="2"/>
</dbReference>
<dbReference type="AlphaFoldDB" id="A0A2B4RYD6"/>
<feature type="domain" description="PH" evidence="9">
    <location>
        <begin position="351"/>
        <end position="452"/>
    </location>
</feature>
<dbReference type="InterPro" id="IPR039360">
    <property type="entry name" value="Ras_GTPase"/>
</dbReference>
<dbReference type="SUPFAM" id="SSF50044">
    <property type="entry name" value="SH3-domain"/>
    <property type="match status" value="1"/>
</dbReference>
<feature type="domain" description="Ras-GAP" evidence="11">
    <location>
        <begin position="620"/>
        <end position="772"/>
    </location>
</feature>
<dbReference type="STRING" id="50429.A0A2B4RYD6"/>
<evidence type="ECO:0000259" key="11">
    <source>
        <dbReference type="PROSITE" id="PS50018"/>
    </source>
</evidence>
<dbReference type="CDD" id="cd13260">
    <property type="entry name" value="PH_RASA1"/>
    <property type="match status" value="1"/>
</dbReference>
<feature type="compositionally biased region" description="Acidic residues" evidence="6">
    <location>
        <begin position="20"/>
        <end position="37"/>
    </location>
</feature>
<dbReference type="SUPFAM" id="SSF50729">
    <property type="entry name" value="PH domain-like"/>
    <property type="match status" value="1"/>
</dbReference>
<dbReference type="SMART" id="SM00233">
    <property type="entry name" value="PH"/>
    <property type="match status" value="1"/>
</dbReference>
<evidence type="ECO:0000256" key="1">
    <source>
        <dbReference type="ARBA" id="ARBA00022443"/>
    </source>
</evidence>
<dbReference type="InterPro" id="IPR036028">
    <property type="entry name" value="SH3-like_dom_sf"/>
</dbReference>
<evidence type="ECO:0000259" key="9">
    <source>
        <dbReference type="PROSITE" id="PS50003"/>
    </source>
</evidence>
<keyword evidence="13" id="KW-1185">Reference proteome</keyword>